<reference evidence="1" key="2">
    <citation type="submission" date="2025-09" db="UniProtKB">
        <authorList>
            <consortium name="EnsemblPlants"/>
        </authorList>
    </citation>
    <scope>IDENTIFICATION</scope>
</reference>
<accession>A0ACD6A743</accession>
<evidence type="ECO:0000313" key="2">
    <source>
        <dbReference type="Proteomes" id="UP001732700"/>
    </source>
</evidence>
<name>A0ACD6A743_AVESA</name>
<reference evidence="1" key="1">
    <citation type="submission" date="2021-05" db="EMBL/GenBank/DDBJ databases">
        <authorList>
            <person name="Scholz U."/>
            <person name="Mascher M."/>
            <person name="Fiebig A."/>
        </authorList>
    </citation>
    <scope>NUCLEOTIDE SEQUENCE [LARGE SCALE GENOMIC DNA]</scope>
</reference>
<dbReference type="Proteomes" id="UP001732700">
    <property type="component" value="Chromosome 7C"/>
</dbReference>
<proteinExistence type="predicted"/>
<protein>
    <submittedName>
        <fullName evidence="1">Uncharacterized protein</fullName>
    </submittedName>
</protein>
<dbReference type="EnsemblPlants" id="AVESA.00010b.r2.7CG0708430.1">
    <property type="protein sequence ID" value="AVESA.00010b.r2.7CG0708430.1.CDS"/>
    <property type="gene ID" value="AVESA.00010b.r2.7CG0708430"/>
</dbReference>
<organism evidence="1 2">
    <name type="scientific">Avena sativa</name>
    <name type="common">Oat</name>
    <dbReference type="NCBI Taxonomy" id="4498"/>
    <lineage>
        <taxon>Eukaryota</taxon>
        <taxon>Viridiplantae</taxon>
        <taxon>Streptophyta</taxon>
        <taxon>Embryophyta</taxon>
        <taxon>Tracheophyta</taxon>
        <taxon>Spermatophyta</taxon>
        <taxon>Magnoliopsida</taxon>
        <taxon>Liliopsida</taxon>
        <taxon>Poales</taxon>
        <taxon>Poaceae</taxon>
        <taxon>BOP clade</taxon>
        <taxon>Pooideae</taxon>
        <taxon>Poodae</taxon>
        <taxon>Poeae</taxon>
        <taxon>Poeae Chloroplast Group 1 (Aveneae type)</taxon>
        <taxon>Aveninae</taxon>
        <taxon>Avena</taxon>
    </lineage>
</organism>
<keyword evidence="2" id="KW-1185">Reference proteome</keyword>
<sequence length="927" mass="104791">MDLATGAMGSLLPKLVQLLGEEYKLHKGIKGDIKFLEGELRSMHAALRKVGDVQRDQLDELVKIWADEVRDLSYDMEDVADSFLVRVQGFEPDTNSHKLKRLVKQMGDLLSKGKTRHKIAGEIKDIKVRVKEVADRRDRYRVDSIVANPAAATAIDPRLLMLYKQNQEIVGAEEARDELIKRLTDGEDGASKLQLKILSIFGFGGLGKTTLAKEVYDRLQAQYACKAFVVVGRNPDVKKVLKDILLGIDKQKYMDFNLATLDERQLIDELREQLVNKRYFIVIDDIWDTETWGIIRCAFMDSDCGSRIITTTRIFEVAKKAGDVYRIKPLSPEKSEELFYTRLSGDKNKCNYDQQVELSEKILRKCGGVPLAIIAIASLLASKPMDDWSKVYNSIGFGSGHNEDVENMRKILLYSYYDMPSYLRTCLLHLSIHEEDVLIHKEKTIWKWVAEGFVCEEPDMGSFEVGERYLDELINRSMVRPCQPRPHGPVTYYYVHDLVLDMICSLSKEEKFVSILGSDKQSTSLRGNVRRLAIQNGVIDKNGPLINTHTQQLRSFNVTSCVIDVMLPLEKFQALRVLDLYMCTYLDGRSCNLEHLGKLLQLRYLGLHDTPVTELPEEIGNLKFLQTLDITQTRIRELPSRVSLLRQLKSLCMSSCSVRVPDWMGNLTSLEDLVVDNVSESPNFVKELGKLTELRTLVIDIGDLGAESSKCNAFVESLEKLQKIKELRIFSKREANLETHVPSRQLHDLTLRTSSPRLPVWINSLLLPNLTYLFVTLKAVKEHDVVTLGRLPELLAMELIVDISDGGYSYPCECSGGAFPKLKHSDTPAPLLALKGAMPSIEIVSFTVYVRPLKDSNFDFDFSSLGNLPLLEKATAHVICTGATAREVEEAEAALRRAVQVHPNRPFLLLERMGKDIPAPSTVPRET</sequence>
<evidence type="ECO:0000313" key="1">
    <source>
        <dbReference type="EnsemblPlants" id="AVESA.00010b.r2.7CG0708430.1.CDS"/>
    </source>
</evidence>